<evidence type="ECO:0000256" key="6">
    <source>
        <dbReference type="ARBA" id="ARBA00023136"/>
    </source>
</evidence>
<evidence type="ECO:0000256" key="7">
    <source>
        <dbReference type="ARBA" id="ARBA00023196"/>
    </source>
</evidence>
<dbReference type="GO" id="GO:0012505">
    <property type="term" value="C:endomembrane system"/>
    <property type="evidence" value="ECO:0007669"/>
    <property type="project" value="UniProtKB-SubCell"/>
</dbReference>
<dbReference type="InterPro" id="IPR020546">
    <property type="entry name" value="ATP_synth_F1_dsu/esu_N"/>
</dbReference>
<evidence type="ECO:0000256" key="2">
    <source>
        <dbReference type="ARBA" id="ARBA00004184"/>
    </source>
</evidence>
<comment type="subcellular location">
    <subcellularLocation>
        <location evidence="2">Endomembrane system</location>
        <topology evidence="2">Peripheral membrane protein</topology>
    </subcellularLocation>
</comment>
<sequence>MKLDIISPDKKLYTGKVRLVQFPGADGYFEILKDHAPMISLLKEGNIKYIELDSTEEKLIEISGGVVELNNNEITVLAEE</sequence>
<keyword evidence="4 9" id="KW-0813">Transport</keyword>
<reference evidence="11 12" key="1">
    <citation type="submission" date="2018-05" db="EMBL/GenBank/DDBJ databases">
        <title>Genomic Encyclopedia of Type Strains, Phase IV (KMG-IV): sequencing the most valuable type-strain genomes for metagenomic binning, comparative biology and taxonomic classification.</title>
        <authorList>
            <person name="Goeker M."/>
        </authorList>
    </citation>
    <scope>NUCLEOTIDE SEQUENCE [LARGE SCALE GENOMIC DNA]</scope>
    <source>
        <strain evidence="11 12">DSM 28579</strain>
    </source>
</reference>
<keyword evidence="12" id="KW-1185">Reference proteome</keyword>
<evidence type="ECO:0000256" key="9">
    <source>
        <dbReference type="RuleBase" id="RU003656"/>
    </source>
</evidence>
<gene>
    <name evidence="11" type="ORF">C7377_0657</name>
</gene>
<keyword evidence="6" id="KW-0472">Membrane</keyword>
<evidence type="ECO:0000313" key="12">
    <source>
        <dbReference type="Proteomes" id="UP000251835"/>
    </source>
</evidence>
<dbReference type="CDD" id="cd12152">
    <property type="entry name" value="F1-ATPase_delta"/>
    <property type="match status" value="1"/>
</dbReference>
<dbReference type="Gene3D" id="2.60.15.10">
    <property type="entry name" value="F0F1 ATP synthase delta/epsilon subunit, N-terminal"/>
    <property type="match status" value="1"/>
</dbReference>
<keyword evidence="5 9" id="KW-0406">Ion transport</keyword>
<dbReference type="RefSeq" id="WP_116495881.1">
    <property type="nucleotide sequence ID" value="NZ_QENZ01000003.1"/>
</dbReference>
<comment type="caution">
    <text evidence="11">The sequence shown here is derived from an EMBL/GenBank/DDBJ whole genome shotgun (WGS) entry which is preliminary data.</text>
</comment>
<keyword evidence="7 9" id="KW-0139">CF(1)</keyword>
<dbReference type="PANTHER" id="PTHR13822:SF10">
    <property type="entry name" value="ATP SYNTHASE EPSILON CHAIN, CHLOROPLASTIC"/>
    <property type="match status" value="1"/>
</dbReference>
<dbReference type="Pfam" id="PF02823">
    <property type="entry name" value="ATP-synt_DE_N"/>
    <property type="match status" value="1"/>
</dbReference>
<dbReference type="InterPro" id="IPR036771">
    <property type="entry name" value="ATPsynth_dsu/esu_N"/>
</dbReference>
<dbReference type="PANTHER" id="PTHR13822">
    <property type="entry name" value="ATP SYNTHASE DELTA/EPSILON CHAIN"/>
    <property type="match status" value="1"/>
</dbReference>
<comment type="subunit">
    <text evidence="9">F-type ATPases have 2 components, CF(1) - the catalytic core - and CF(0) - the membrane proton channel. CF(1) has five subunits: alpha(3), beta(3), gamma(1), delta(1), epsilon(1). CF(0) has three main subunits: a, b and c.</text>
</comment>
<dbReference type="OrthoDB" id="5294255at2"/>
<dbReference type="InterPro" id="IPR001469">
    <property type="entry name" value="ATP_synth_F1_dsu/esu"/>
</dbReference>
<evidence type="ECO:0000256" key="4">
    <source>
        <dbReference type="ARBA" id="ARBA00022448"/>
    </source>
</evidence>
<accession>A0A7L4URG9</accession>
<dbReference type="AlphaFoldDB" id="A0A7L4URG9"/>
<organism evidence="11 12">
    <name type="scientific">Balneicella halophila</name>
    <dbReference type="NCBI Taxonomy" id="1537566"/>
    <lineage>
        <taxon>Bacteria</taxon>
        <taxon>Pseudomonadati</taxon>
        <taxon>Bacteroidota</taxon>
        <taxon>Bacteroidia</taxon>
        <taxon>Bacteroidales</taxon>
        <taxon>Balneicellaceae</taxon>
        <taxon>Balneicella</taxon>
    </lineage>
</organism>
<evidence type="ECO:0000313" key="11">
    <source>
        <dbReference type="EMBL" id="PVX52343.1"/>
    </source>
</evidence>
<proteinExistence type="inferred from homology"/>
<dbReference type="NCBIfam" id="TIGR01216">
    <property type="entry name" value="ATP_synt_epsi"/>
    <property type="match status" value="1"/>
</dbReference>
<dbReference type="GO" id="GO:0045259">
    <property type="term" value="C:proton-transporting ATP synthase complex"/>
    <property type="evidence" value="ECO:0007669"/>
    <property type="project" value="UniProtKB-KW"/>
</dbReference>
<keyword evidence="8 9" id="KW-0066">ATP synthesis</keyword>
<dbReference type="EMBL" id="QENZ01000003">
    <property type="protein sequence ID" value="PVX52343.1"/>
    <property type="molecule type" value="Genomic_DNA"/>
</dbReference>
<evidence type="ECO:0000256" key="8">
    <source>
        <dbReference type="ARBA" id="ARBA00023310"/>
    </source>
</evidence>
<evidence type="ECO:0000256" key="3">
    <source>
        <dbReference type="ARBA" id="ARBA00005712"/>
    </source>
</evidence>
<comment type="function">
    <text evidence="1">Produces ATP from ADP in the presence of a proton gradient across the membrane.</text>
</comment>
<protein>
    <submittedName>
        <fullName evidence="11">ATP synthase F1 subcomplex epsilon subunit</fullName>
    </submittedName>
</protein>
<feature type="domain" description="ATP synthase F1 complex delta/epsilon subunit N-terminal" evidence="10">
    <location>
        <begin position="1"/>
        <end position="80"/>
    </location>
</feature>
<dbReference type="Proteomes" id="UP000251835">
    <property type="component" value="Unassembled WGS sequence"/>
</dbReference>
<comment type="similarity">
    <text evidence="3 9">Belongs to the ATPase epsilon chain family.</text>
</comment>
<name>A0A7L4URG9_BALHA</name>
<dbReference type="GO" id="GO:0046933">
    <property type="term" value="F:proton-transporting ATP synthase activity, rotational mechanism"/>
    <property type="evidence" value="ECO:0007669"/>
    <property type="project" value="InterPro"/>
</dbReference>
<evidence type="ECO:0000256" key="5">
    <source>
        <dbReference type="ARBA" id="ARBA00023065"/>
    </source>
</evidence>
<evidence type="ECO:0000259" key="10">
    <source>
        <dbReference type="Pfam" id="PF02823"/>
    </source>
</evidence>
<dbReference type="SUPFAM" id="SSF51344">
    <property type="entry name" value="Epsilon subunit of F1F0-ATP synthase N-terminal domain"/>
    <property type="match status" value="1"/>
</dbReference>
<evidence type="ECO:0000256" key="1">
    <source>
        <dbReference type="ARBA" id="ARBA00003543"/>
    </source>
</evidence>